<feature type="domain" description="Cytochrome c" evidence="6">
    <location>
        <begin position="29"/>
        <end position="117"/>
    </location>
</feature>
<dbReference type="InterPro" id="IPR009056">
    <property type="entry name" value="Cyt_c-like_dom"/>
</dbReference>
<reference evidence="7 8" key="1">
    <citation type="submission" date="2014-11" db="EMBL/GenBank/DDBJ databases">
        <title>Tamlana sedimentorum sp. nov., isolated from shallow sand sediments of the Sea of Japan.</title>
        <authorList>
            <person name="Romanenko L.A."/>
        </authorList>
    </citation>
    <scope>NUCLEOTIDE SEQUENCE [LARGE SCALE GENOMIC DNA]</scope>
    <source>
        <strain evidence="7 8">JCM 19808</strain>
    </source>
</reference>
<evidence type="ECO:0000256" key="4">
    <source>
        <dbReference type="PROSITE-ProRule" id="PRU00433"/>
    </source>
</evidence>
<name>A0A0D7W9A0_9FLAO</name>
<feature type="signal peptide" evidence="5">
    <location>
        <begin position="1"/>
        <end position="22"/>
    </location>
</feature>
<feature type="chain" id="PRO_5002325924" evidence="5">
    <location>
        <begin position="23"/>
        <end position="135"/>
    </location>
</feature>
<dbReference type="Pfam" id="PF00034">
    <property type="entry name" value="Cytochrom_C"/>
    <property type="match status" value="1"/>
</dbReference>
<evidence type="ECO:0000256" key="3">
    <source>
        <dbReference type="ARBA" id="ARBA00023004"/>
    </source>
</evidence>
<evidence type="ECO:0000313" key="7">
    <source>
        <dbReference type="EMBL" id="KJD35715.1"/>
    </source>
</evidence>
<dbReference type="GO" id="GO:0009055">
    <property type="term" value="F:electron transfer activity"/>
    <property type="evidence" value="ECO:0007669"/>
    <property type="project" value="InterPro"/>
</dbReference>
<evidence type="ECO:0000256" key="1">
    <source>
        <dbReference type="ARBA" id="ARBA00022617"/>
    </source>
</evidence>
<evidence type="ECO:0000313" key="8">
    <source>
        <dbReference type="Proteomes" id="UP000032578"/>
    </source>
</evidence>
<keyword evidence="3 4" id="KW-0408">Iron</keyword>
<dbReference type="PATRIC" id="fig|1435349.4.peg.2626"/>
<dbReference type="InterPro" id="IPR051459">
    <property type="entry name" value="Cytochrome_c-type_DH"/>
</dbReference>
<dbReference type="PANTHER" id="PTHR35008:SF8">
    <property type="entry name" value="ALCOHOL DEHYDROGENASE CYTOCHROME C SUBUNIT"/>
    <property type="match status" value="1"/>
</dbReference>
<dbReference type="RefSeq" id="WP_044632448.1">
    <property type="nucleotide sequence ID" value="NZ_JTDW01000005.1"/>
</dbReference>
<organism evidence="7 8">
    <name type="scientific">Neotamlana sedimentorum</name>
    <dbReference type="NCBI Taxonomy" id="1435349"/>
    <lineage>
        <taxon>Bacteria</taxon>
        <taxon>Pseudomonadati</taxon>
        <taxon>Bacteroidota</taxon>
        <taxon>Flavobacteriia</taxon>
        <taxon>Flavobacteriales</taxon>
        <taxon>Flavobacteriaceae</taxon>
        <taxon>Neotamlana</taxon>
    </lineage>
</organism>
<dbReference type="EMBL" id="JTDW01000005">
    <property type="protein sequence ID" value="KJD35715.1"/>
    <property type="molecule type" value="Genomic_DNA"/>
</dbReference>
<comment type="caution">
    <text evidence="7">The sequence shown here is derived from an EMBL/GenBank/DDBJ whole genome shotgun (WGS) entry which is preliminary data.</text>
</comment>
<dbReference type="Proteomes" id="UP000032578">
    <property type="component" value="Unassembled WGS sequence"/>
</dbReference>
<keyword evidence="5" id="KW-0732">Signal</keyword>
<dbReference type="AlphaFoldDB" id="A0A0D7W9A0"/>
<dbReference type="PROSITE" id="PS51007">
    <property type="entry name" value="CYTC"/>
    <property type="match status" value="1"/>
</dbReference>
<sequence length="135" mass="15068">MKSTSILIVILISVLSINNLQAQDKNLEESLKRGESVYQDFCMTCHMANGEGVKRAFPPLAKSDYLMQNREASIKAIKYGLRGTIEVNGNTYKGMMAPMGLSDKEVADVMNYITNSWGNENKKIITETEVSNIKK</sequence>
<dbReference type="OrthoDB" id="9811395at2"/>
<keyword evidence="2 4" id="KW-0479">Metal-binding</keyword>
<dbReference type="STRING" id="1435349.PW52_08205"/>
<accession>A0A0D7W9A0</accession>
<keyword evidence="1 4" id="KW-0349">Heme</keyword>
<keyword evidence="8" id="KW-1185">Reference proteome</keyword>
<dbReference type="PANTHER" id="PTHR35008">
    <property type="entry name" value="BLL4482 PROTEIN-RELATED"/>
    <property type="match status" value="1"/>
</dbReference>
<gene>
    <name evidence="7" type="ORF">PW52_08205</name>
</gene>
<evidence type="ECO:0000256" key="2">
    <source>
        <dbReference type="ARBA" id="ARBA00022723"/>
    </source>
</evidence>
<dbReference type="GO" id="GO:0020037">
    <property type="term" value="F:heme binding"/>
    <property type="evidence" value="ECO:0007669"/>
    <property type="project" value="InterPro"/>
</dbReference>
<evidence type="ECO:0000256" key="5">
    <source>
        <dbReference type="SAM" id="SignalP"/>
    </source>
</evidence>
<dbReference type="SUPFAM" id="SSF46626">
    <property type="entry name" value="Cytochrome c"/>
    <property type="match status" value="1"/>
</dbReference>
<dbReference type="Gene3D" id="1.10.760.10">
    <property type="entry name" value="Cytochrome c-like domain"/>
    <property type="match status" value="1"/>
</dbReference>
<evidence type="ECO:0000259" key="6">
    <source>
        <dbReference type="PROSITE" id="PS51007"/>
    </source>
</evidence>
<dbReference type="GO" id="GO:0046872">
    <property type="term" value="F:metal ion binding"/>
    <property type="evidence" value="ECO:0007669"/>
    <property type="project" value="UniProtKB-KW"/>
</dbReference>
<proteinExistence type="predicted"/>
<dbReference type="InterPro" id="IPR036909">
    <property type="entry name" value="Cyt_c-like_dom_sf"/>
</dbReference>
<protein>
    <submittedName>
        <fullName evidence="7">Cytochrome C</fullName>
    </submittedName>
</protein>